<dbReference type="SUPFAM" id="SSF56784">
    <property type="entry name" value="HAD-like"/>
    <property type="match status" value="1"/>
</dbReference>
<feature type="region of interest" description="Disordered" evidence="1">
    <location>
        <begin position="191"/>
        <end position="262"/>
    </location>
</feature>
<dbReference type="InterPro" id="IPR004274">
    <property type="entry name" value="FCP1_dom"/>
</dbReference>
<feature type="region of interest" description="Disordered" evidence="1">
    <location>
        <begin position="147"/>
        <end position="172"/>
    </location>
</feature>
<evidence type="ECO:0000259" key="3">
    <source>
        <dbReference type="PROSITE" id="PS50969"/>
    </source>
</evidence>
<feature type="compositionally biased region" description="Low complexity" evidence="1">
    <location>
        <begin position="196"/>
        <end position="211"/>
    </location>
</feature>
<dbReference type="InterPro" id="IPR050365">
    <property type="entry name" value="TIM50"/>
</dbReference>
<keyword evidence="2" id="KW-0472">Membrane</keyword>
<keyword evidence="2" id="KW-1133">Transmembrane helix</keyword>
<feature type="compositionally biased region" description="Pro residues" evidence="1">
    <location>
        <begin position="16"/>
        <end position="28"/>
    </location>
</feature>
<dbReference type="CDD" id="cd07521">
    <property type="entry name" value="HAD_FCP1-like"/>
    <property type="match status" value="1"/>
</dbReference>
<dbReference type="InterPro" id="IPR011948">
    <property type="entry name" value="Dullard_phosphatase"/>
</dbReference>
<name>A0A0F7SVZ8_PHARH</name>
<dbReference type="Pfam" id="PF03031">
    <property type="entry name" value="NIF"/>
    <property type="match status" value="1"/>
</dbReference>
<dbReference type="FunFam" id="3.40.50.1000:FF:000270">
    <property type="entry name" value="Nuclear envelope-endoplasmic reticulum network protein"/>
    <property type="match status" value="1"/>
</dbReference>
<accession>A0A0F7SVZ8</accession>
<feature type="region of interest" description="Disordered" evidence="1">
    <location>
        <begin position="1"/>
        <end position="111"/>
    </location>
</feature>
<dbReference type="EMBL" id="LN483166">
    <property type="protein sequence ID" value="CED84894.1"/>
    <property type="molecule type" value="Genomic_DNA"/>
</dbReference>
<evidence type="ECO:0000313" key="4">
    <source>
        <dbReference type="EMBL" id="CED84894.1"/>
    </source>
</evidence>
<keyword evidence="2" id="KW-0812">Transmembrane</keyword>
<feature type="transmembrane region" description="Helical" evidence="2">
    <location>
        <begin position="118"/>
        <end position="137"/>
    </location>
</feature>
<evidence type="ECO:0000256" key="1">
    <source>
        <dbReference type="SAM" id="MobiDB-lite"/>
    </source>
</evidence>
<dbReference type="NCBIfam" id="TIGR02251">
    <property type="entry name" value="HIF-SF_euk"/>
    <property type="match status" value="1"/>
</dbReference>
<dbReference type="InterPro" id="IPR036412">
    <property type="entry name" value="HAD-like_sf"/>
</dbReference>
<dbReference type="Gene3D" id="3.40.50.1000">
    <property type="entry name" value="HAD superfamily/HAD-like"/>
    <property type="match status" value="1"/>
</dbReference>
<feature type="compositionally biased region" description="Low complexity" evidence="1">
    <location>
        <begin position="217"/>
        <end position="249"/>
    </location>
</feature>
<dbReference type="SMART" id="SM00577">
    <property type="entry name" value="CPDc"/>
    <property type="match status" value="1"/>
</dbReference>
<sequence>MNSLASIDRFLSRTFRPPPVLPHHPPSSPLAARSRSASISVGSTASPSSSPVPSSSPLLSSETDLWARRSSSIRRRPTLASPSGSSLSSSASSVSPQQTLARDESNSRKKRAVRPRRWGFFRIVLKLWSWVLGLLIWCRIIGSSQSTPLRRREKGKGKSSGMSENSLGVPPLSVENPADLSLSFIDPRTQAIDPNTLSTSTSHSSTLTTPSLPTPSTPSKQTPASSTHSSASISITESSPVSDDLSSNSKLDRPQKSRLLMNPYGGSSLLTASSISNSSLASGLGQQSSLLLAPPSSVVSTLSSSTTIEIGSGAGINTFDITPPPVRIKKTPFHKPKTLILDLDETLIHSTSRPIVSTSGKWGGGRGRGEGHMVEVFLGGRSTVYHVYKRPYVDYFLKKVSSWYTLVIFTASMQEYADPVIDWLDGGRNMFAKRLYRESCVQHQNGAYVKDLACLEEDLGGVALIDNSPVSYAFHQSNGIPIDGWFSDPNDQALLDLLPVLDSLRFTSDVRHVLGLRGFLSGGGSGGGILTN</sequence>
<dbReference type="InterPro" id="IPR023214">
    <property type="entry name" value="HAD_sf"/>
</dbReference>
<reference evidence="4" key="1">
    <citation type="submission" date="2014-08" db="EMBL/GenBank/DDBJ databases">
        <authorList>
            <person name="Sharma Rahul"/>
            <person name="Thines Marco"/>
        </authorList>
    </citation>
    <scope>NUCLEOTIDE SEQUENCE</scope>
</reference>
<feature type="compositionally biased region" description="Low complexity" evidence="1">
    <location>
        <begin position="79"/>
        <end position="96"/>
    </location>
</feature>
<protein>
    <submittedName>
        <fullName evidence="4">Nif-domain-containing protein</fullName>
    </submittedName>
</protein>
<feature type="domain" description="FCP1 homology" evidence="3">
    <location>
        <begin position="332"/>
        <end position="504"/>
    </location>
</feature>
<feature type="compositionally biased region" description="Low complexity" evidence="1">
    <location>
        <begin position="29"/>
        <end position="61"/>
    </location>
</feature>
<dbReference type="PANTHER" id="PTHR12210">
    <property type="entry name" value="DULLARD PROTEIN PHOSPHATASE"/>
    <property type="match status" value="1"/>
</dbReference>
<dbReference type="GO" id="GO:0016791">
    <property type="term" value="F:phosphatase activity"/>
    <property type="evidence" value="ECO:0007669"/>
    <property type="project" value="InterPro"/>
</dbReference>
<evidence type="ECO:0000256" key="2">
    <source>
        <dbReference type="SAM" id="Phobius"/>
    </source>
</evidence>
<dbReference type="AlphaFoldDB" id="A0A0F7SVZ8"/>
<dbReference type="PROSITE" id="PS50969">
    <property type="entry name" value="FCP1"/>
    <property type="match status" value="1"/>
</dbReference>
<proteinExistence type="predicted"/>
<organism evidence="4">
    <name type="scientific">Phaffia rhodozyma</name>
    <name type="common">Yeast</name>
    <name type="synonym">Xanthophyllomyces dendrorhous</name>
    <dbReference type="NCBI Taxonomy" id="264483"/>
    <lineage>
        <taxon>Eukaryota</taxon>
        <taxon>Fungi</taxon>
        <taxon>Dikarya</taxon>
        <taxon>Basidiomycota</taxon>
        <taxon>Agaricomycotina</taxon>
        <taxon>Tremellomycetes</taxon>
        <taxon>Cystofilobasidiales</taxon>
        <taxon>Mrakiaceae</taxon>
        <taxon>Phaffia</taxon>
    </lineage>
</organism>